<feature type="region of interest" description="Disordered" evidence="1">
    <location>
        <begin position="268"/>
        <end position="287"/>
    </location>
</feature>
<feature type="compositionally biased region" description="Low complexity" evidence="1">
    <location>
        <begin position="971"/>
        <end position="983"/>
    </location>
</feature>
<dbReference type="Proteomes" id="UP000803884">
    <property type="component" value="Unassembled WGS sequence"/>
</dbReference>
<proteinExistence type="predicted"/>
<sequence>MLHTLRRGQFLTEQPSKQSFRMRAQGQADLSAEETARTEAFYKDSVDELLTLLGDSEGPSVIPDGARELAHAIHDKLGDIFEHRKVLPRFLTTRWLFGSFLMDLLVLPESHGLLSSHYVTDIARQKILREVAARSQKVVFDVIYAWKNGSILSVGTVDRVQKVIARFDFSNVQRNASSGAGSASADTLSAEQFVVLSPADVLSVMNSLYPARRPVSVSSDHDTLRSGLQSSASSISGFSLFRATETPAPSWPATPSLPFAAASPGRLLPPFEGVNEPEPLNRPAADFDPDVMDARSELEEYVAAHRTNDVTRWALVVSDERTCQLYTCTELFSRERHHSTLPRKHATAGDLSQLTPTDIAAIETLLSSAHDSDVPLPSMNSTALDESLKLSTRLLDLFDAKVAESEARSDFVSAHTWLRHTEAVEDLIALHGPDALTCIVREIEDTAQASLNTSSAISDLCNGWVGHVQPTLQSASSRVERAIRSQNTLRTKMWYSADVRTSSAYDNLRAITSALRVMGKSRRSNSTKQAPPLRHWNGTRVSNQNIHLKSEARILELLGTVPEYGGPNKLSDEQSRLTLAWLRRNDIEVLCTGEERLHKLCMELRKCVEQLVTSPQQENPLLWSNALFAHESNLTPRSATPNARLFTQESTPRRFDLLSLHTGQLAVVDSISNASRTLSSSSSRDHFDRSPTLATTSSNTFWSPTATEIRSPSSTTTIASQPGKGFQPSPRRPTTATTSRDSHTLDALREEVTGLLLSDIGSGLFVEGSETDSAFFAGLGGDLTEQHLESITRFTDMDTAVQEPSVNGLHHALRRRTSFDFEHAFKAIFEMFATDCNPYAKLKHLSEVQKLLRPYLTQRRHFIKPTSPEDQTDQHVRSVAGKHLTPSSSLLTEGFYILFSQRNLRPQALFRDLQYIASLIPSSTLDSSPHGPGFWNAAAAVLRLKSEASKKLVETADSIIDYHTNNRGHGRSASSAQQQRDSATFSAPSRTPSAELIAHYSMADAALLLQITAREGDPAAQRELATLYLTHPELMDPVVAPFALPSEVFRDEIEGRWKRDRDPERCDPRTMCVAHHWMVLGAKRGDALAREFLRQREEMERLP</sequence>
<keyword evidence="3" id="KW-1185">Reference proteome</keyword>
<evidence type="ECO:0000313" key="2">
    <source>
        <dbReference type="EMBL" id="KAL1589853.1"/>
    </source>
</evidence>
<dbReference type="PANTHER" id="PTHR42064:SF1">
    <property type="entry name" value="YALI0F28677P"/>
    <property type="match status" value="1"/>
</dbReference>
<comment type="caution">
    <text evidence="2">The sequence shown here is derived from an EMBL/GenBank/DDBJ whole genome shotgun (WGS) entry which is preliminary data.</text>
</comment>
<evidence type="ECO:0000313" key="3">
    <source>
        <dbReference type="Proteomes" id="UP000803884"/>
    </source>
</evidence>
<dbReference type="AlphaFoldDB" id="A0AB34KXX6"/>
<accession>A0AB34KXX6</accession>
<dbReference type="RefSeq" id="XP_069232958.1">
    <property type="nucleotide sequence ID" value="XM_069370139.1"/>
</dbReference>
<protein>
    <submittedName>
        <fullName evidence="2">Uncharacterized protein</fullName>
    </submittedName>
</protein>
<dbReference type="EMBL" id="JAAQHG020000004">
    <property type="protein sequence ID" value="KAL1589853.1"/>
    <property type="molecule type" value="Genomic_DNA"/>
</dbReference>
<organism evidence="2 3">
    <name type="scientific">Cladosporium halotolerans</name>
    <dbReference type="NCBI Taxonomy" id="1052096"/>
    <lineage>
        <taxon>Eukaryota</taxon>
        <taxon>Fungi</taxon>
        <taxon>Dikarya</taxon>
        <taxon>Ascomycota</taxon>
        <taxon>Pezizomycotina</taxon>
        <taxon>Dothideomycetes</taxon>
        <taxon>Dothideomycetidae</taxon>
        <taxon>Cladosporiales</taxon>
        <taxon>Cladosporiaceae</taxon>
        <taxon>Cladosporium</taxon>
    </lineage>
</organism>
<name>A0AB34KXX6_9PEZI</name>
<gene>
    <name evidence="2" type="ORF">WHR41_01533</name>
</gene>
<reference evidence="2 3" key="1">
    <citation type="journal article" date="2020" name="Microbiol. Resour. Announc.">
        <title>Draft Genome Sequence of a Cladosporium Species Isolated from the Mesophotic Ascidian Didemnum maculosum.</title>
        <authorList>
            <person name="Gioti A."/>
            <person name="Siaperas R."/>
            <person name="Nikolaivits E."/>
            <person name="Le Goff G."/>
            <person name="Ouazzani J."/>
            <person name="Kotoulas G."/>
            <person name="Topakas E."/>
        </authorList>
    </citation>
    <scope>NUCLEOTIDE SEQUENCE [LARGE SCALE GENOMIC DNA]</scope>
    <source>
        <strain evidence="2 3">TM138-S3</strain>
    </source>
</reference>
<feature type="compositionally biased region" description="Low complexity" evidence="1">
    <location>
        <begin position="728"/>
        <end position="739"/>
    </location>
</feature>
<feature type="region of interest" description="Disordered" evidence="1">
    <location>
        <begin position="677"/>
        <end position="743"/>
    </location>
</feature>
<feature type="compositionally biased region" description="Polar residues" evidence="1">
    <location>
        <begin position="692"/>
        <end position="720"/>
    </location>
</feature>
<dbReference type="GeneID" id="96002977"/>
<feature type="region of interest" description="Disordered" evidence="1">
    <location>
        <begin position="963"/>
        <end position="988"/>
    </location>
</feature>
<dbReference type="PANTHER" id="PTHR42064">
    <property type="entry name" value="YALI0F28677P"/>
    <property type="match status" value="1"/>
</dbReference>
<evidence type="ECO:0000256" key="1">
    <source>
        <dbReference type="SAM" id="MobiDB-lite"/>
    </source>
</evidence>